<name>J4GY06_9APHY</name>
<organism evidence="1 2">
    <name type="scientific">Fibroporia radiculosa</name>
    <dbReference type="NCBI Taxonomy" id="599839"/>
    <lineage>
        <taxon>Eukaryota</taxon>
        <taxon>Fungi</taxon>
        <taxon>Dikarya</taxon>
        <taxon>Basidiomycota</taxon>
        <taxon>Agaricomycotina</taxon>
        <taxon>Agaricomycetes</taxon>
        <taxon>Polyporales</taxon>
        <taxon>Fibroporiaceae</taxon>
        <taxon>Fibroporia</taxon>
    </lineage>
</organism>
<keyword evidence="2" id="KW-1185">Reference proteome</keyword>
<protein>
    <submittedName>
        <fullName evidence="1">Uncharacterized protein</fullName>
    </submittedName>
</protein>
<dbReference type="RefSeq" id="XP_012176856.1">
    <property type="nucleotide sequence ID" value="XM_012321466.1"/>
</dbReference>
<dbReference type="AlphaFoldDB" id="J4GY06"/>
<dbReference type="Proteomes" id="UP000006352">
    <property type="component" value="Unassembled WGS sequence"/>
</dbReference>
<dbReference type="GeneID" id="24101735"/>
<gene>
    <name evidence="1" type="ORF">FIBRA_09138</name>
</gene>
<reference evidence="1 2" key="1">
    <citation type="journal article" date="2012" name="Appl. Environ. Microbiol.">
        <title>Short-read sequencing for genomic analysis of the brown rot fungus Fibroporia radiculosa.</title>
        <authorList>
            <person name="Tang J.D."/>
            <person name="Perkins A.D."/>
            <person name="Sonstegard T.S."/>
            <person name="Schroeder S.G."/>
            <person name="Burgess S.C."/>
            <person name="Diehl S.V."/>
        </authorList>
    </citation>
    <scope>NUCLEOTIDE SEQUENCE [LARGE SCALE GENOMIC DNA]</scope>
    <source>
        <strain evidence="1 2">TFFH 294</strain>
    </source>
</reference>
<evidence type="ECO:0000313" key="1">
    <source>
        <dbReference type="EMBL" id="CCM06835.1"/>
    </source>
</evidence>
<accession>J4GY06</accession>
<evidence type="ECO:0000313" key="2">
    <source>
        <dbReference type="Proteomes" id="UP000006352"/>
    </source>
</evidence>
<dbReference type="EMBL" id="HE797526">
    <property type="protein sequence ID" value="CCM06835.1"/>
    <property type="molecule type" value="Genomic_DNA"/>
</dbReference>
<dbReference type="InParanoid" id="J4GY06"/>
<proteinExistence type="predicted"/>
<sequence length="198" mass="20550">MLFGTYQADDGRGTESLSFPGKEKAHWEWDCRCDAAGAGGESGDIGARMASTRYLTGWIEYAPLALGGAAVVTGGGARSGDADAGATASRVMRDDSSLATGRIPMDVVTVTEARQRGRRRGSAIQIAWIGISIAPKHGLAHGSGASKDPRCTITALLAPGILGSTAVNAGNIKVANMSHRSPACAQALRINRDQVRSR</sequence>
<dbReference type="HOGENOM" id="CLU_1378152_0_0_1"/>